<dbReference type="InterPro" id="IPR016166">
    <property type="entry name" value="FAD-bd_PCMH"/>
</dbReference>
<dbReference type="InterPro" id="IPR051312">
    <property type="entry name" value="Diverse_Substr_Oxidored"/>
</dbReference>
<keyword evidence="3" id="KW-1185">Reference proteome</keyword>
<protein>
    <recommendedName>
        <fullName evidence="1">FAD-binding PCMH-type domain-containing protein</fullName>
    </recommendedName>
</protein>
<evidence type="ECO:0000313" key="2">
    <source>
        <dbReference type="EMBL" id="AZG44865.1"/>
    </source>
</evidence>
<dbReference type="RefSeq" id="WP_124707666.1">
    <property type="nucleotide sequence ID" value="NZ_CP033972.1"/>
</dbReference>
<dbReference type="KEGG" id="gom:D7316_01457"/>
<organism evidence="2 3">
    <name type="scientific">Gordonia insulae</name>
    <dbReference type="NCBI Taxonomy" id="2420509"/>
    <lineage>
        <taxon>Bacteria</taxon>
        <taxon>Bacillati</taxon>
        <taxon>Actinomycetota</taxon>
        <taxon>Actinomycetes</taxon>
        <taxon>Mycobacteriales</taxon>
        <taxon>Gordoniaceae</taxon>
        <taxon>Gordonia</taxon>
    </lineage>
</organism>
<name>A0A3G8JJR7_9ACTN</name>
<dbReference type="AlphaFoldDB" id="A0A3G8JJR7"/>
<evidence type="ECO:0000313" key="3">
    <source>
        <dbReference type="Proteomes" id="UP000271469"/>
    </source>
</evidence>
<dbReference type="Pfam" id="PF00941">
    <property type="entry name" value="FAD_binding_5"/>
    <property type="match status" value="1"/>
</dbReference>
<proteinExistence type="predicted"/>
<dbReference type="GO" id="GO:0071949">
    <property type="term" value="F:FAD binding"/>
    <property type="evidence" value="ECO:0007669"/>
    <property type="project" value="InterPro"/>
</dbReference>
<reference evidence="2 3" key="1">
    <citation type="submission" date="2018-11" db="EMBL/GenBank/DDBJ databases">
        <title>Gordonia insulae sp. nov., isolated from an island soil.</title>
        <authorList>
            <person name="Kim Y.S."/>
            <person name="Kim S.B."/>
        </authorList>
    </citation>
    <scope>NUCLEOTIDE SEQUENCE [LARGE SCALE GENOMIC DNA]</scope>
    <source>
        <strain evidence="2 3">MMS17-SY073</strain>
    </source>
</reference>
<evidence type="ECO:0000259" key="1">
    <source>
        <dbReference type="PROSITE" id="PS51387"/>
    </source>
</evidence>
<dbReference type="SUPFAM" id="SSF56176">
    <property type="entry name" value="FAD-binding/transporter-associated domain-like"/>
    <property type="match status" value="1"/>
</dbReference>
<dbReference type="PANTHER" id="PTHR42659:SF9">
    <property type="entry name" value="XANTHINE DEHYDROGENASE FAD-BINDING SUBUNIT XDHB-RELATED"/>
    <property type="match status" value="1"/>
</dbReference>
<accession>A0A3G8JJR7</accession>
<dbReference type="InterPro" id="IPR016169">
    <property type="entry name" value="FAD-bd_PCMH_sub2"/>
</dbReference>
<dbReference type="EMBL" id="CP033972">
    <property type="protein sequence ID" value="AZG44865.1"/>
    <property type="molecule type" value="Genomic_DNA"/>
</dbReference>
<dbReference type="InterPro" id="IPR036318">
    <property type="entry name" value="FAD-bd_PCMH-like_sf"/>
</dbReference>
<dbReference type="Gene3D" id="3.30.465.10">
    <property type="match status" value="1"/>
</dbReference>
<dbReference type="Proteomes" id="UP000271469">
    <property type="component" value="Chromosome"/>
</dbReference>
<dbReference type="PROSITE" id="PS51387">
    <property type="entry name" value="FAD_PCMH"/>
    <property type="match status" value="1"/>
</dbReference>
<dbReference type="OrthoDB" id="3574189at2"/>
<sequence length="278" mass="29617">MDLHTIERYRYARTRDDLRLAPGESVVAGGTWFFSEPQVDTSGIVDLTSMNWPALEDLPDGGLRIGATCPIADIVALESRPGWRAQPLFTECANALLASFKIWNVATVGGNICRSFAAASMVSLAAGLDGIAEIWCPDGTDRRIPVAEMITGNGTNRLADGEVLRAVEIPGSSMRADTAFRKIALAELGRSGAVLTGRRDADGSVVVGITAATTRPCLLRFPGTPTADDLRDRVNSVDDYYSDPLGSADWRRGVSAVLAEQIRVQLADPAPSAQGASR</sequence>
<dbReference type="PANTHER" id="PTHR42659">
    <property type="entry name" value="XANTHINE DEHYDROGENASE SUBUNIT C-RELATED"/>
    <property type="match status" value="1"/>
</dbReference>
<gene>
    <name evidence="2" type="ORF">D7316_01457</name>
</gene>
<dbReference type="GO" id="GO:0016491">
    <property type="term" value="F:oxidoreductase activity"/>
    <property type="evidence" value="ECO:0007669"/>
    <property type="project" value="InterPro"/>
</dbReference>
<feature type="domain" description="FAD-binding PCMH-type" evidence="1">
    <location>
        <begin position="1"/>
        <end position="174"/>
    </location>
</feature>
<dbReference type="InterPro" id="IPR002346">
    <property type="entry name" value="Mopterin_DH_FAD-bd"/>
</dbReference>